<sequence length="152" mass="17214">MGWEVIVPWIISIISIGVTYWVARISKKMQSILSSRDKEIELIDSRLACLREDMVRLHEAFGLNPRESYANVLVAYAIIVANPLANDELRKAVRKVRKFTAIYVFGPQTAGGDGTIEQSDTFQTSVDEVCAAYRKIVETEYEKRETILKSAK</sequence>
<dbReference type="EMBL" id="AWFK01000004">
    <property type="protein sequence ID" value="KOA51049.1"/>
    <property type="molecule type" value="Genomic_DNA"/>
</dbReference>
<dbReference type="AlphaFoldDB" id="A0AB34TAZ8"/>
<keyword evidence="1" id="KW-0812">Transmembrane</keyword>
<evidence type="ECO:0000313" key="2">
    <source>
        <dbReference type="EMBL" id="KOA51049.1"/>
    </source>
</evidence>
<evidence type="ECO:0000256" key="1">
    <source>
        <dbReference type="SAM" id="Phobius"/>
    </source>
</evidence>
<keyword evidence="1" id="KW-1133">Transmembrane helix</keyword>
<gene>
    <name evidence="2" type="ORF">BAAM0483_01945</name>
</gene>
<name>A0AB34TAZ8_9BIFI</name>
<feature type="transmembrane region" description="Helical" evidence="1">
    <location>
        <begin position="6"/>
        <end position="23"/>
    </location>
</feature>
<evidence type="ECO:0000313" key="3">
    <source>
        <dbReference type="Proteomes" id="UP000037239"/>
    </source>
</evidence>
<dbReference type="Proteomes" id="UP000037239">
    <property type="component" value="Unassembled WGS sequence"/>
</dbReference>
<reference evidence="2 3" key="1">
    <citation type="journal article" date="2015" name="Int J Genomics">
        <title>Comparative Genomics Revealed Genetic Diversity and Species/Strain-Level Differences in Carbohydrate Metabolism of Three Probiotic Bifidobacterial Species.</title>
        <authorList>
            <person name="Odamaki T."/>
            <person name="Horigome A."/>
            <person name="Sugahara H."/>
            <person name="Hashikura N."/>
            <person name="Minami J."/>
            <person name="Xiao J.Z."/>
            <person name="Abe F."/>
        </authorList>
    </citation>
    <scope>NUCLEOTIDE SEQUENCE [LARGE SCALE GENOMIC DNA]</scope>
    <source>
        <strain evidence="2 3">MCC 0483</strain>
    </source>
</reference>
<keyword evidence="1" id="KW-0472">Membrane</keyword>
<organism evidence="2 3">
    <name type="scientific">Bifidobacterium animalis subsp. animalis MCC 0483</name>
    <dbReference type="NCBI Taxonomy" id="1365955"/>
    <lineage>
        <taxon>Bacteria</taxon>
        <taxon>Bacillati</taxon>
        <taxon>Actinomycetota</taxon>
        <taxon>Actinomycetes</taxon>
        <taxon>Bifidobacteriales</taxon>
        <taxon>Bifidobacteriaceae</taxon>
        <taxon>Bifidobacterium</taxon>
    </lineage>
</organism>
<proteinExistence type="predicted"/>
<protein>
    <submittedName>
        <fullName evidence="2">Uncharacterized protein</fullName>
    </submittedName>
</protein>
<comment type="caution">
    <text evidence="2">The sequence shown here is derived from an EMBL/GenBank/DDBJ whole genome shotgun (WGS) entry which is preliminary data.</text>
</comment>
<accession>A0AB34TAZ8</accession>